<feature type="chain" id="PRO_5015698755" description="beta-N-acetylhexosaminidase" evidence="7">
    <location>
        <begin position="31"/>
        <end position="414"/>
    </location>
</feature>
<evidence type="ECO:0000256" key="5">
    <source>
        <dbReference type="ARBA" id="ARBA00023295"/>
    </source>
</evidence>
<dbReference type="Pfam" id="PF00933">
    <property type="entry name" value="Glyco_hydro_3"/>
    <property type="match status" value="1"/>
</dbReference>
<evidence type="ECO:0000256" key="7">
    <source>
        <dbReference type="SAM" id="SignalP"/>
    </source>
</evidence>
<accession>A0A2T1A373</accession>
<dbReference type="PANTHER" id="PTHR30480">
    <property type="entry name" value="BETA-HEXOSAMINIDASE-RELATED"/>
    <property type="match status" value="1"/>
</dbReference>
<keyword evidence="7" id="KW-0732">Signal</keyword>
<dbReference type="InterPro" id="IPR017853">
    <property type="entry name" value="GH"/>
</dbReference>
<evidence type="ECO:0000313" key="9">
    <source>
        <dbReference type="EMBL" id="PRZ43061.1"/>
    </source>
</evidence>
<organism evidence="9 10">
    <name type="scientific">Antricoccus suffuscus</name>
    <dbReference type="NCBI Taxonomy" id="1629062"/>
    <lineage>
        <taxon>Bacteria</taxon>
        <taxon>Bacillati</taxon>
        <taxon>Actinomycetota</taxon>
        <taxon>Actinomycetes</taxon>
        <taxon>Geodermatophilales</taxon>
        <taxon>Antricoccaceae</taxon>
        <taxon>Antricoccus</taxon>
    </lineage>
</organism>
<feature type="signal peptide" evidence="7">
    <location>
        <begin position="1"/>
        <end position="30"/>
    </location>
</feature>
<dbReference type="AlphaFoldDB" id="A0A2T1A373"/>
<dbReference type="EMBL" id="PVUE01000003">
    <property type="protein sequence ID" value="PRZ43061.1"/>
    <property type="molecule type" value="Genomic_DNA"/>
</dbReference>
<dbReference type="GO" id="GO:0005975">
    <property type="term" value="P:carbohydrate metabolic process"/>
    <property type="evidence" value="ECO:0007669"/>
    <property type="project" value="InterPro"/>
</dbReference>
<comment type="catalytic activity">
    <reaction evidence="1">
        <text>Hydrolysis of terminal non-reducing N-acetyl-D-hexosamine residues in N-acetyl-beta-D-hexosaminides.</text>
        <dbReference type="EC" id="3.2.1.52"/>
    </reaction>
</comment>
<dbReference type="SUPFAM" id="SSF51445">
    <property type="entry name" value="(Trans)glycosidases"/>
    <property type="match status" value="1"/>
</dbReference>
<dbReference type="RefSeq" id="WP_106348038.1">
    <property type="nucleotide sequence ID" value="NZ_PVUE01000003.1"/>
</dbReference>
<evidence type="ECO:0000313" key="10">
    <source>
        <dbReference type="Proteomes" id="UP000237752"/>
    </source>
</evidence>
<sequence>MARGARRRTAVIAACLVGLTTAATGCTATAKSNAPPSASSTSTARSSSQSASPSSTSAPPPPPPTCAQTTFAALTPEQRAGQLIMVALQPGQQANVAALIATSHVGSVFLLGGWDGGASSVQTAIAAVEQSATAEATGAVKVWTAVDQEGGQVQQLKGPGFNPLPDARTQAGLPLPELTTQAQGLGAQLKAAGIDINLAPVADVVPTSIGTGNGPIGKFNRQYGATAEQATPPMLAFAAGMTAAGVLPTAKHFPGIGRISQNTDDSAVGITDNQLTAADPSLGTFKAAIAHGVPLMMVSSALYPQLDPANQAMFSPAIVSGLLRGTFGFGGVVLSDDVGAAKSVAAVPIGDRATRFVAAGGDVVLTAVPSQAPIMTAALLTDGASDPAFQEKINASVLRVLTAKDRQKLLPCSA</sequence>
<dbReference type="Gene3D" id="3.20.20.300">
    <property type="entry name" value="Glycoside hydrolase, family 3, N-terminal domain"/>
    <property type="match status" value="1"/>
</dbReference>
<name>A0A2T1A373_9ACTN</name>
<feature type="region of interest" description="Disordered" evidence="6">
    <location>
        <begin position="27"/>
        <end position="64"/>
    </location>
</feature>
<reference evidence="9 10" key="1">
    <citation type="submission" date="2018-03" db="EMBL/GenBank/DDBJ databases">
        <title>Genomic Encyclopedia of Archaeal and Bacterial Type Strains, Phase II (KMG-II): from individual species to whole genera.</title>
        <authorList>
            <person name="Goeker M."/>
        </authorList>
    </citation>
    <scope>NUCLEOTIDE SEQUENCE [LARGE SCALE GENOMIC DNA]</scope>
    <source>
        <strain evidence="9 10">DSM 100065</strain>
    </source>
</reference>
<dbReference type="PANTHER" id="PTHR30480:SF13">
    <property type="entry name" value="BETA-HEXOSAMINIDASE"/>
    <property type="match status" value="1"/>
</dbReference>
<dbReference type="EC" id="3.2.1.52" evidence="3"/>
<keyword evidence="5" id="KW-0326">Glycosidase</keyword>
<keyword evidence="4" id="KW-0378">Hydrolase</keyword>
<feature type="compositionally biased region" description="Low complexity" evidence="6">
    <location>
        <begin position="27"/>
        <end position="57"/>
    </location>
</feature>
<dbReference type="InterPro" id="IPR050226">
    <property type="entry name" value="NagZ_Beta-hexosaminidase"/>
</dbReference>
<evidence type="ECO:0000256" key="1">
    <source>
        <dbReference type="ARBA" id="ARBA00001231"/>
    </source>
</evidence>
<dbReference type="Proteomes" id="UP000237752">
    <property type="component" value="Unassembled WGS sequence"/>
</dbReference>
<evidence type="ECO:0000256" key="6">
    <source>
        <dbReference type="SAM" id="MobiDB-lite"/>
    </source>
</evidence>
<comment type="similarity">
    <text evidence="2">Belongs to the glycosyl hydrolase 3 family.</text>
</comment>
<comment type="caution">
    <text evidence="9">The sequence shown here is derived from an EMBL/GenBank/DDBJ whole genome shotgun (WGS) entry which is preliminary data.</text>
</comment>
<feature type="domain" description="Glycoside hydrolase family 3 N-terminal" evidence="8">
    <location>
        <begin position="77"/>
        <end position="402"/>
    </location>
</feature>
<dbReference type="InterPro" id="IPR036962">
    <property type="entry name" value="Glyco_hydro_3_N_sf"/>
</dbReference>
<evidence type="ECO:0000256" key="2">
    <source>
        <dbReference type="ARBA" id="ARBA00005336"/>
    </source>
</evidence>
<protein>
    <recommendedName>
        <fullName evidence="3">beta-N-acetylhexosaminidase</fullName>
        <ecNumber evidence="3">3.2.1.52</ecNumber>
    </recommendedName>
</protein>
<evidence type="ECO:0000256" key="4">
    <source>
        <dbReference type="ARBA" id="ARBA00022801"/>
    </source>
</evidence>
<dbReference type="GO" id="GO:0009254">
    <property type="term" value="P:peptidoglycan turnover"/>
    <property type="evidence" value="ECO:0007669"/>
    <property type="project" value="TreeGrafter"/>
</dbReference>
<keyword evidence="10" id="KW-1185">Reference proteome</keyword>
<dbReference type="GO" id="GO:0004563">
    <property type="term" value="F:beta-N-acetylhexosaminidase activity"/>
    <property type="evidence" value="ECO:0007669"/>
    <property type="project" value="UniProtKB-EC"/>
</dbReference>
<dbReference type="OrthoDB" id="9805821at2"/>
<evidence type="ECO:0000259" key="8">
    <source>
        <dbReference type="Pfam" id="PF00933"/>
    </source>
</evidence>
<evidence type="ECO:0000256" key="3">
    <source>
        <dbReference type="ARBA" id="ARBA00012663"/>
    </source>
</evidence>
<dbReference type="PROSITE" id="PS51257">
    <property type="entry name" value="PROKAR_LIPOPROTEIN"/>
    <property type="match status" value="1"/>
</dbReference>
<proteinExistence type="inferred from homology"/>
<gene>
    <name evidence="9" type="ORF">CLV47_103117</name>
</gene>
<dbReference type="InterPro" id="IPR001764">
    <property type="entry name" value="Glyco_hydro_3_N"/>
</dbReference>